<feature type="compositionally biased region" description="Basic and acidic residues" evidence="1">
    <location>
        <begin position="22"/>
        <end position="35"/>
    </location>
</feature>
<dbReference type="OrthoDB" id="772731at2"/>
<dbReference type="AlphaFoldDB" id="A0A521B591"/>
<reference evidence="2 3" key="1">
    <citation type="submission" date="2017-05" db="EMBL/GenBank/DDBJ databases">
        <authorList>
            <person name="Varghese N."/>
            <person name="Submissions S."/>
        </authorList>
    </citation>
    <scope>NUCLEOTIDE SEQUENCE [LARGE SCALE GENOMIC DNA]</scope>
    <source>
        <strain evidence="2 3">DSM 19036</strain>
    </source>
</reference>
<accession>A0A521B591</accession>
<name>A0A521B591_9SPHI</name>
<protein>
    <submittedName>
        <fullName evidence="2">Uncharacterized protein</fullName>
    </submittedName>
</protein>
<gene>
    <name evidence="2" type="ORF">SAMN06265348_10226</name>
</gene>
<feature type="compositionally biased region" description="Acidic residues" evidence="1">
    <location>
        <begin position="49"/>
        <end position="77"/>
    </location>
</feature>
<evidence type="ECO:0000256" key="1">
    <source>
        <dbReference type="SAM" id="MobiDB-lite"/>
    </source>
</evidence>
<feature type="compositionally biased region" description="Polar residues" evidence="1">
    <location>
        <begin position="37"/>
        <end position="48"/>
    </location>
</feature>
<feature type="region of interest" description="Disordered" evidence="1">
    <location>
        <begin position="1"/>
        <end position="83"/>
    </location>
</feature>
<dbReference type="EMBL" id="FXTN01000002">
    <property type="protein sequence ID" value="SMO42264.1"/>
    <property type="molecule type" value="Genomic_DNA"/>
</dbReference>
<evidence type="ECO:0000313" key="2">
    <source>
        <dbReference type="EMBL" id="SMO42264.1"/>
    </source>
</evidence>
<proteinExistence type="predicted"/>
<organism evidence="2 3">
    <name type="scientific">Pedobacter westerhofensis</name>
    <dbReference type="NCBI Taxonomy" id="425512"/>
    <lineage>
        <taxon>Bacteria</taxon>
        <taxon>Pseudomonadati</taxon>
        <taxon>Bacteroidota</taxon>
        <taxon>Sphingobacteriia</taxon>
        <taxon>Sphingobacteriales</taxon>
        <taxon>Sphingobacteriaceae</taxon>
        <taxon>Pedobacter</taxon>
    </lineage>
</organism>
<feature type="compositionally biased region" description="Basic and acidic residues" evidence="1">
    <location>
        <begin position="1"/>
        <end position="13"/>
    </location>
</feature>
<evidence type="ECO:0000313" key="3">
    <source>
        <dbReference type="Proteomes" id="UP000320300"/>
    </source>
</evidence>
<keyword evidence="3" id="KW-1185">Reference proteome</keyword>
<sequence>MESNEEKQLDIDNKLIISAEEASTKPEKPVNEEVNKGYNSADDTGNSNEDLELDPSDDPETNVDEYDLEALNGEDIDAGGSDL</sequence>
<dbReference type="Proteomes" id="UP000320300">
    <property type="component" value="Unassembled WGS sequence"/>
</dbReference>
<dbReference type="RefSeq" id="WP_142526730.1">
    <property type="nucleotide sequence ID" value="NZ_CBCSJO010000003.1"/>
</dbReference>